<evidence type="ECO:0000256" key="9">
    <source>
        <dbReference type="ARBA" id="ARBA00022840"/>
    </source>
</evidence>
<protein>
    <recommendedName>
        <fullName evidence="13">Apyrase</fullName>
        <ecNumber evidence="2">3.6.1.5</ecNumber>
    </recommendedName>
</protein>
<evidence type="ECO:0000256" key="7">
    <source>
        <dbReference type="ARBA" id="ARBA00022801"/>
    </source>
</evidence>
<evidence type="ECO:0000256" key="2">
    <source>
        <dbReference type="ARBA" id="ARBA00012148"/>
    </source>
</evidence>
<dbReference type="GO" id="GO:0045134">
    <property type="term" value="F:UDP phosphatase activity"/>
    <property type="evidence" value="ECO:0007669"/>
    <property type="project" value="TreeGrafter"/>
</dbReference>
<keyword evidence="10" id="KW-1199">Hemostasis impairing toxin</keyword>
<name>A0A336MT34_CULSO</name>
<dbReference type="GO" id="GO:0005524">
    <property type="term" value="F:ATP binding"/>
    <property type="evidence" value="ECO:0007669"/>
    <property type="project" value="UniProtKB-KW"/>
</dbReference>
<evidence type="ECO:0000256" key="11">
    <source>
        <dbReference type="ARBA" id="ARBA00025738"/>
    </source>
</evidence>
<dbReference type="PANTHER" id="PTHR13023:SF3">
    <property type="entry name" value="SOLUBLE CALCIUM-ACTIVATED NUCLEOTIDASE 1"/>
    <property type="match status" value="1"/>
</dbReference>
<evidence type="ECO:0000256" key="1">
    <source>
        <dbReference type="ARBA" id="ARBA00001913"/>
    </source>
</evidence>
<dbReference type="InterPro" id="IPR036258">
    <property type="entry name" value="Apyrase_sf"/>
</dbReference>
<keyword evidence="8 14" id="KW-0106">Calcium</keyword>
<sequence>MYDWRQRLLAPSPSTGYRIGNRTIRFQTQFVWLLIALGFVVLVFFYIKPSSSTKNGSSSYYENNYLGDGETLLSTSMQYNHTYPLSAPIISNGIVNYKIAIIADMDTDSKIQTSKDEWKSYLKRGFLSYNSRQESVSVNWDDEDTMDLTSSYSNKGRGMELSELVVFNGRLLTIDDRTGIVFEIIKDKMIPWVILVDGDGQSPKAFKAEWATVKDEHLIVGSMGKEWTSSTGEFLSYDPMYIKRVSITGEVQHINWTNQYKALRKVTGIDFPGYILHESGMWSNELKKWFFLPRRCSTETYNDKLDEHKGCNILLKADPDFRKVEIVKVGEVKPTLGYSSFKFIPNTNDQVIVALKTEEVDGKTSTYITVFKIDGKILLADQKISSTLKFEGLEFV</sequence>
<evidence type="ECO:0000256" key="4">
    <source>
        <dbReference type="ARBA" id="ARBA00022656"/>
    </source>
</evidence>
<keyword evidence="6" id="KW-0547">Nucleotide-binding</keyword>
<evidence type="ECO:0000256" key="8">
    <source>
        <dbReference type="ARBA" id="ARBA00022837"/>
    </source>
</evidence>
<feature type="binding site" evidence="14">
    <location>
        <position position="209"/>
    </location>
    <ligand>
        <name>Ca(2+)</name>
        <dbReference type="ChEBI" id="CHEBI:29108"/>
    </ligand>
</feature>
<feature type="binding site" evidence="14">
    <location>
        <position position="278"/>
    </location>
    <ligand>
        <name>Ca(2+)</name>
        <dbReference type="ChEBI" id="CHEBI:29108"/>
    </ligand>
</feature>
<dbReference type="Pfam" id="PF06079">
    <property type="entry name" value="Apyrase"/>
    <property type="match status" value="1"/>
</dbReference>
<feature type="binding site" evidence="14">
    <location>
        <position position="163"/>
    </location>
    <ligand>
        <name>Ca(2+)</name>
        <dbReference type="ChEBI" id="CHEBI:29108"/>
    </ligand>
</feature>
<dbReference type="EMBL" id="UFQT01002181">
    <property type="protein sequence ID" value="SSX32865.1"/>
    <property type="molecule type" value="Genomic_DNA"/>
</dbReference>
<dbReference type="GO" id="GO:0090729">
    <property type="term" value="F:toxin activity"/>
    <property type="evidence" value="ECO:0007669"/>
    <property type="project" value="UniProtKB-KW"/>
</dbReference>
<dbReference type="EMBL" id="UFQS01002181">
    <property type="protein sequence ID" value="SSX13434.1"/>
    <property type="molecule type" value="Genomic_DNA"/>
</dbReference>
<keyword evidence="3" id="KW-1201">Platelet aggregation inhibiting toxin</keyword>
<dbReference type="PANTHER" id="PTHR13023">
    <property type="entry name" value="APYRASE"/>
    <property type="match status" value="1"/>
</dbReference>
<evidence type="ECO:0000256" key="12">
    <source>
        <dbReference type="ARBA" id="ARBA00047297"/>
    </source>
</evidence>
<evidence type="ECO:0000256" key="6">
    <source>
        <dbReference type="ARBA" id="ARBA00022741"/>
    </source>
</evidence>
<dbReference type="FunFam" id="2.120.10.100:FF:000001">
    <property type="entry name" value="Soluble calcium-activated nucleotidase 1"/>
    <property type="match status" value="1"/>
</dbReference>
<feature type="transmembrane region" description="Helical" evidence="15">
    <location>
        <begin position="30"/>
        <end position="47"/>
    </location>
</feature>
<dbReference type="EC" id="3.6.1.5" evidence="2"/>
<comment type="similarity">
    <text evidence="11">Belongs to the apyrase family.</text>
</comment>
<dbReference type="GO" id="GO:0004382">
    <property type="term" value="F:GDP phosphatase activity"/>
    <property type="evidence" value="ECO:0007669"/>
    <property type="project" value="TreeGrafter"/>
</dbReference>
<keyword evidence="5 14" id="KW-0479">Metal-binding</keyword>
<feature type="binding site" evidence="14">
    <location>
        <position position="391"/>
    </location>
    <ligand>
        <name>Ca(2+)</name>
        <dbReference type="ChEBI" id="CHEBI:29108"/>
    </ligand>
</feature>
<organism evidence="17">
    <name type="scientific">Culicoides sonorensis</name>
    <name type="common">Biting midge</name>
    <dbReference type="NCBI Taxonomy" id="179676"/>
    <lineage>
        <taxon>Eukaryota</taxon>
        <taxon>Metazoa</taxon>
        <taxon>Ecdysozoa</taxon>
        <taxon>Arthropoda</taxon>
        <taxon>Hexapoda</taxon>
        <taxon>Insecta</taxon>
        <taxon>Pterygota</taxon>
        <taxon>Neoptera</taxon>
        <taxon>Endopterygota</taxon>
        <taxon>Diptera</taxon>
        <taxon>Nematocera</taxon>
        <taxon>Chironomoidea</taxon>
        <taxon>Ceratopogonidae</taxon>
        <taxon>Ceratopogoninae</taxon>
        <taxon>Culicoides</taxon>
        <taxon>Monoculicoides</taxon>
    </lineage>
</organism>
<dbReference type="GO" id="GO:0005509">
    <property type="term" value="F:calcium ion binding"/>
    <property type="evidence" value="ECO:0007669"/>
    <property type="project" value="InterPro"/>
</dbReference>
<evidence type="ECO:0000256" key="15">
    <source>
        <dbReference type="SAM" id="Phobius"/>
    </source>
</evidence>
<keyword evidence="15" id="KW-0472">Membrane</keyword>
<keyword evidence="7" id="KW-0378">Hydrolase</keyword>
<dbReference type="GO" id="GO:0030166">
    <property type="term" value="P:proteoglycan biosynthetic process"/>
    <property type="evidence" value="ECO:0007669"/>
    <property type="project" value="TreeGrafter"/>
</dbReference>
<comment type="catalytic activity">
    <reaction evidence="12">
        <text>a ribonucleoside 5'-triphosphate + 2 H2O = a ribonucleoside 5'-phosphate + 2 phosphate + 2 H(+)</text>
        <dbReference type="Rhea" id="RHEA:36795"/>
        <dbReference type="ChEBI" id="CHEBI:15377"/>
        <dbReference type="ChEBI" id="CHEBI:15378"/>
        <dbReference type="ChEBI" id="CHEBI:43474"/>
        <dbReference type="ChEBI" id="CHEBI:58043"/>
        <dbReference type="ChEBI" id="CHEBI:61557"/>
        <dbReference type="EC" id="3.6.1.5"/>
    </reaction>
    <physiologicalReaction direction="left-to-right" evidence="12">
        <dbReference type="Rhea" id="RHEA:36796"/>
    </physiologicalReaction>
</comment>
<dbReference type="AlphaFoldDB" id="A0A336MT34"/>
<proteinExistence type="inferred from homology"/>
<evidence type="ECO:0000256" key="14">
    <source>
        <dbReference type="PIRSR" id="PIRSR609283-1"/>
    </source>
</evidence>
<evidence type="ECO:0000313" key="17">
    <source>
        <dbReference type="EMBL" id="SSX32865.1"/>
    </source>
</evidence>
<dbReference type="GO" id="GO:0004050">
    <property type="term" value="F:apyrase activity"/>
    <property type="evidence" value="ECO:0007669"/>
    <property type="project" value="UniProtKB-EC"/>
</dbReference>
<keyword evidence="4" id="KW-0800">Toxin</keyword>
<feature type="binding site" evidence="14">
    <location>
        <position position="339"/>
    </location>
    <ligand>
        <name>Ca(2+)</name>
        <dbReference type="ChEBI" id="CHEBI:29108"/>
    </ligand>
</feature>
<dbReference type="SUPFAM" id="SSF101887">
    <property type="entry name" value="Apyrase"/>
    <property type="match status" value="1"/>
</dbReference>
<evidence type="ECO:0000256" key="13">
    <source>
        <dbReference type="ARBA" id="ARBA00074431"/>
    </source>
</evidence>
<reference evidence="17" key="2">
    <citation type="submission" date="2018-07" db="EMBL/GenBank/DDBJ databases">
        <authorList>
            <person name="Quirk P.G."/>
            <person name="Krulwich T.A."/>
        </authorList>
    </citation>
    <scope>NUCLEOTIDE SEQUENCE</scope>
</reference>
<dbReference type="Gene3D" id="2.120.10.100">
    <property type="entry name" value="Apyrase"/>
    <property type="match status" value="1"/>
</dbReference>
<dbReference type="InterPro" id="IPR009283">
    <property type="entry name" value="Apyrase"/>
</dbReference>
<dbReference type="VEuPathDB" id="VectorBase:CSON005538"/>
<reference evidence="16" key="1">
    <citation type="submission" date="2018-04" db="EMBL/GenBank/DDBJ databases">
        <authorList>
            <person name="Go L.Y."/>
            <person name="Mitchell J.A."/>
        </authorList>
    </citation>
    <scope>NUCLEOTIDE SEQUENCE</scope>
    <source>
        <tissue evidence="16">Whole organism</tissue>
    </source>
</reference>
<feature type="binding site" evidence="14">
    <location>
        <position position="162"/>
    </location>
    <ligand>
        <name>Ca(2+)</name>
        <dbReference type="ChEBI" id="CHEBI:29108"/>
    </ligand>
</feature>
<keyword evidence="15" id="KW-0812">Transmembrane</keyword>
<evidence type="ECO:0000256" key="10">
    <source>
        <dbReference type="ARBA" id="ARBA00023240"/>
    </source>
</evidence>
<evidence type="ECO:0000256" key="5">
    <source>
        <dbReference type="ARBA" id="ARBA00022723"/>
    </source>
</evidence>
<accession>A0A336MT34</accession>
<evidence type="ECO:0000256" key="3">
    <source>
        <dbReference type="ARBA" id="ARBA00022442"/>
    </source>
</evidence>
<dbReference type="OMA" id="RDEHMGC"/>
<keyword evidence="9" id="KW-0067">ATP-binding</keyword>
<keyword evidence="15" id="KW-1133">Transmembrane helix</keyword>
<evidence type="ECO:0000313" key="16">
    <source>
        <dbReference type="EMBL" id="SSX13434.1"/>
    </source>
</evidence>
<gene>
    <name evidence="17" type="primary">CSON005538</name>
</gene>
<comment type="cofactor">
    <cofactor evidence="1 14">
        <name>Ca(2+)</name>
        <dbReference type="ChEBI" id="CHEBI:29108"/>
    </cofactor>
</comment>